<evidence type="ECO:0000313" key="3">
    <source>
        <dbReference type="Proteomes" id="UP000308133"/>
    </source>
</evidence>
<feature type="compositionally biased region" description="Basic and acidic residues" evidence="1">
    <location>
        <begin position="74"/>
        <end position="86"/>
    </location>
</feature>
<feature type="compositionally biased region" description="Basic and acidic residues" evidence="1">
    <location>
        <begin position="173"/>
        <end position="187"/>
    </location>
</feature>
<feature type="compositionally biased region" description="Low complexity" evidence="1">
    <location>
        <begin position="350"/>
        <end position="361"/>
    </location>
</feature>
<evidence type="ECO:0000313" key="2">
    <source>
        <dbReference type="EMBL" id="TKX24228.1"/>
    </source>
</evidence>
<dbReference type="EMBL" id="PTQR01000044">
    <property type="protein sequence ID" value="TKX24228.1"/>
    <property type="molecule type" value="Genomic_DNA"/>
</dbReference>
<sequence length="932" mass="100785">MTLFSRPPRSEPLNSIREVPGPVVNSLHPATPPPPPSSSNDTEPRSSTSHATSPVSPTLPIQKPSDDDLTSTFRQDRLRRLSDPGRNKPLAKAAPARKAHSNEAASTKTSIKKKHGSMFSFFSLKDPSTAAFNDYAAAQKKQAADHGSTANGAAKLPSTVPKVNTKWDGLPRPSKDKTRSSYDRRDSGWSSSRRWSSNPSSRGSMSAAKPQINFDGGSPFASSNVLPDEDRRTEFPFDKKQSGSTNTAGSSSARPSSNLATSTVNPSQPVPLRPVSPINDQEATLPQFPKVASLTEEILSPPSPGKSVSPAQSFISARAVAKQPAQNLNSTDATTQPHMPQPDHLLRQESSVSSLSPVVSSQKHSPQPAPQDKPSPERELDPSLQPPKRPPRPFDEDEELYAKPGHSPMRQNFALLQPPTSIAAPSLDSSPSSRSAEDLVRDPQEQDLPAHIEDPVRDVRRDSKRLPSDHNDAKWVSGLDEVAVSSSGFDSRPLGRRASLNHSPTHPPSFRLSQATPLILPVQAPSSAHSRSSSQNSPAVHVSPAPEQYRRSLHSEQYRAHSHSRSRSATPPRISTQGNLQAPDQHPQGSSHSRQISSNSMSSYMNSSQMSDSPHQVAQASMMPIQSASASPVDVQPVNKFEPAPVQSRPSPPAEVQAVRQVDPMPDQQQSSVPVESAIQDDIGPASIRQQQQHQPSLAHIPTLQSPRDDPRMRHARNFSKPFNINANKHQSRPPVAYAIDDALVPRSKFARGPLAPKATTSPPFENGFGGPEAITKLAPPGVFQPGSSQQQRSPSVTIIPVANTSTVFTTPNSIPDDPPSAATTNESYATAIQSATPPHNIEDESPSTRNTSLDVPPPDQHRLQYRLSARDITIVNDPLMSNKVTETSEKYALSVGFWETANRSTEEALHRQETGMDCRLAGPFDPSSPVF</sequence>
<feature type="compositionally biased region" description="Polar residues" evidence="1">
    <location>
        <begin position="254"/>
        <end position="267"/>
    </location>
</feature>
<feature type="compositionally biased region" description="Low complexity" evidence="1">
    <location>
        <begin position="526"/>
        <end position="537"/>
    </location>
</feature>
<feature type="compositionally biased region" description="Polar residues" evidence="1">
    <location>
        <begin position="614"/>
        <end position="630"/>
    </location>
</feature>
<comment type="caution">
    <text evidence="2">The sequence shown here is derived from an EMBL/GenBank/DDBJ whole genome shotgun (WGS) entry which is preliminary data.</text>
</comment>
<accession>A0A4U7AZK7</accession>
<name>A0A4U7AZK7_9PEZI</name>
<feature type="compositionally biased region" description="Low complexity" evidence="1">
    <location>
        <begin position="242"/>
        <end position="253"/>
    </location>
</feature>
<feature type="compositionally biased region" description="Polar residues" evidence="1">
    <location>
        <begin position="573"/>
        <end position="582"/>
    </location>
</feature>
<organism evidence="2 3">
    <name type="scientific">Elsinoe australis</name>
    <dbReference type="NCBI Taxonomy" id="40998"/>
    <lineage>
        <taxon>Eukaryota</taxon>
        <taxon>Fungi</taxon>
        <taxon>Dikarya</taxon>
        <taxon>Ascomycota</taxon>
        <taxon>Pezizomycotina</taxon>
        <taxon>Dothideomycetes</taxon>
        <taxon>Dothideomycetidae</taxon>
        <taxon>Myriangiales</taxon>
        <taxon>Elsinoaceae</taxon>
        <taxon>Elsinoe</taxon>
    </lineage>
</organism>
<feature type="region of interest" description="Disordered" evidence="1">
    <location>
        <begin position="1"/>
        <end position="112"/>
    </location>
</feature>
<feature type="compositionally biased region" description="Basic and acidic residues" evidence="1">
    <location>
        <begin position="548"/>
        <end position="559"/>
    </location>
</feature>
<feature type="compositionally biased region" description="Low complexity" evidence="1">
    <location>
        <begin position="188"/>
        <end position="206"/>
    </location>
</feature>
<evidence type="ECO:0000256" key="1">
    <source>
        <dbReference type="SAM" id="MobiDB-lite"/>
    </source>
</evidence>
<dbReference type="Proteomes" id="UP000308133">
    <property type="component" value="Unassembled WGS sequence"/>
</dbReference>
<feature type="region of interest" description="Disordered" evidence="1">
    <location>
        <begin position="137"/>
        <end position="711"/>
    </location>
</feature>
<feature type="compositionally biased region" description="Basic and acidic residues" evidence="1">
    <location>
        <begin position="435"/>
        <end position="473"/>
    </location>
</feature>
<reference evidence="2 3" key="1">
    <citation type="submission" date="2018-02" db="EMBL/GenBank/DDBJ databases">
        <title>Draft genome sequences of Elsinoe sp., causing black scab on jojoba.</title>
        <authorList>
            <person name="Stodart B."/>
            <person name="Jeffress S."/>
            <person name="Ash G."/>
            <person name="Arun Chinnappa K."/>
        </authorList>
    </citation>
    <scope>NUCLEOTIDE SEQUENCE [LARGE SCALE GENOMIC DNA]</scope>
    <source>
        <strain evidence="2 3">Hillstone_2</strain>
    </source>
</reference>
<feature type="compositionally biased region" description="Polar residues" evidence="1">
    <location>
        <begin position="45"/>
        <end position="56"/>
    </location>
</feature>
<protein>
    <submittedName>
        <fullName evidence="2">Uncharacterized protein</fullName>
    </submittedName>
</protein>
<feature type="region of interest" description="Disordered" evidence="1">
    <location>
        <begin position="835"/>
        <end position="860"/>
    </location>
</feature>
<feature type="compositionally biased region" description="Basic and acidic residues" evidence="1">
    <location>
        <begin position="228"/>
        <end position="241"/>
    </location>
</feature>
<dbReference type="AlphaFoldDB" id="A0A4U7AZK7"/>
<proteinExistence type="predicted"/>
<feature type="region of interest" description="Disordered" evidence="1">
    <location>
        <begin position="754"/>
        <end position="796"/>
    </location>
</feature>
<feature type="compositionally biased region" description="Low complexity" evidence="1">
    <location>
        <begin position="421"/>
        <end position="434"/>
    </location>
</feature>
<feature type="compositionally biased region" description="Low complexity" evidence="1">
    <location>
        <begin position="785"/>
        <end position="796"/>
    </location>
</feature>
<feature type="compositionally biased region" description="Low complexity" evidence="1">
    <location>
        <begin position="588"/>
        <end position="613"/>
    </location>
</feature>
<gene>
    <name evidence="2" type="ORF">C1H76_3531</name>
</gene>
<feature type="compositionally biased region" description="Polar residues" evidence="1">
    <location>
        <begin position="324"/>
        <end position="338"/>
    </location>
</feature>